<name>A0A556RB83_9BIFI</name>
<dbReference type="InterPro" id="IPR013780">
    <property type="entry name" value="Glyco_hydro_b"/>
</dbReference>
<keyword evidence="2" id="KW-0378">Hydrolase</keyword>
<comment type="similarity">
    <text evidence="1 2">Belongs to the glycosyl hydrolase 31 family.</text>
</comment>
<dbReference type="AlphaFoldDB" id="A0A556RB83"/>
<dbReference type="Gene3D" id="3.20.20.80">
    <property type="entry name" value="Glycosidases"/>
    <property type="match status" value="1"/>
</dbReference>
<dbReference type="InterPro" id="IPR000322">
    <property type="entry name" value="Glyco_hydro_31_TIM"/>
</dbReference>
<dbReference type="InterPro" id="IPR051816">
    <property type="entry name" value="Glycosyl_Hydrolase_31"/>
</dbReference>
<gene>
    <name evidence="5" type="ORF">FPK29_00020</name>
</gene>
<evidence type="ECO:0000259" key="3">
    <source>
        <dbReference type="Pfam" id="PF01055"/>
    </source>
</evidence>
<accession>A0A556RB83</accession>
<comment type="caution">
    <text evidence="5">The sequence shown here is derived from an EMBL/GenBank/DDBJ whole genome shotgun (WGS) entry which is preliminary data.</text>
</comment>
<dbReference type="Proteomes" id="UP000317536">
    <property type="component" value="Unassembled WGS sequence"/>
</dbReference>
<feature type="domain" description="Glycosyl hydrolase family 31 C-terminal" evidence="4">
    <location>
        <begin position="526"/>
        <end position="619"/>
    </location>
</feature>
<dbReference type="PANTHER" id="PTHR43863:SF2">
    <property type="entry name" value="MALTASE-GLUCOAMYLASE"/>
    <property type="match status" value="1"/>
</dbReference>
<dbReference type="GO" id="GO:0004553">
    <property type="term" value="F:hydrolase activity, hydrolyzing O-glycosyl compounds"/>
    <property type="evidence" value="ECO:0007669"/>
    <property type="project" value="InterPro"/>
</dbReference>
<evidence type="ECO:0000313" key="5">
    <source>
        <dbReference type="EMBL" id="TSJ86144.1"/>
    </source>
</evidence>
<dbReference type="CDD" id="cd06595">
    <property type="entry name" value="GH31_u1"/>
    <property type="match status" value="1"/>
</dbReference>
<protein>
    <submittedName>
        <fullName evidence="5">Alpha-glucosidase</fullName>
    </submittedName>
</protein>
<dbReference type="GO" id="GO:0005975">
    <property type="term" value="P:carbohydrate metabolic process"/>
    <property type="evidence" value="ECO:0007669"/>
    <property type="project" value="InterPro"/>
</dbReference>
<evidence type="ECO:0000256" key="2">
    <source>
        <dbReference type="RuleBase" id="RU361185"/>
    </source>
</evidence>
<proteinExistence type="inferred from homology"/>
<dbReference type="SUPFAM" id="SSF51011">
    <property type="entry name" value="Glycosyl hydrolase domain"/>
    <property type="match status" value="1"/>
</dbReference>
<keyword evidence="2" id="KW-0326">Glycosidase</keyword>
<dbReference type="EMBL" id="VMHJ01000001">
    <property type="protein sequence ID" value="TSJ86144.1"/>
    <property type="molecule type" value="Genomic_DNA"/>
</dbReference>
<evidence type="ECO:0000313" key="6">
    <source>
        <dbReference type="Proteomes" id="UP000317536"/>
    </source>
</evidence>
<dbReference type="Pfam" id="PF21365">
    <property type="entry name" value="Glyco_hydro_31_3rd"/>
    <property type="match status" value="1"/>
</dbReference>
<evidence type="ECO:0000256" key="1">
    <source>
        <dbReference type="ARBA" id="ARBA00007806"/>
    </source>
</evidence>
<feature type="domain" description="Glycoside hydrolase family 31 TIM barrel" evidence="3">
    <location>
        <begin position="214"/>
        <end position="517"/>
    </location>
</feature>
<evidence type="ECO:0000259" key="4">
    <source>
        <dbReference type="Pfam" id="PF21365"/>
    </source>
</evidence>
<dbReference type="PANTHER" id="PTHR43863">
    <property type="entry name" value="HYDROLASE, PUTATIVE (AFU_ORTHOLOGUE AFUA_1G03140)-RELATED"/>
    <property type="match status" value="1"/>
</dbReference>
<dbReference type="SUPFAM" id="SSF51445">
    <property type="entry name" value="(Trans)glycosidases"/>
    <property type="match status" value="1"/>
</dbReference>
<dbReference type="InterPro" id="IPR048395">
    <property type="entry name" value="Glyco_hydro_31_C"/>
</dbReference>
<dbReference type="Pfam" id="PF01055">
    <property type="entry name" value="Glyco_hydro_31_2nd"/>
    <property type="match status" value="1"/>
</dbReference>
<organism evidence="5 6">
    <name type="scientific">Bifidobacterium asteroides</name>
    <dbReference type="NCBI Taxonomy" id="1684"/>
    <lineage>
        <taxon>Bacteria</taxon>
        <taxon>Bacillati</taxon>
        <taxon>Actinomycetota</taxon>
        <taxon>Actinomycetes</taxon>
        <taxon>Bifidobacteriales</taxon>
        <taxon>Bifidobacteriaceae</taxon>
        <taxon>Bifidobacterium</taxon>
    </lineage>
</organism>
<sequence length="827" mass="93903">MKIINPRSQMPIQARPLMGPETVIQGDRFRIAFLTDSMVRLEWSDCGVFEDHCTQMALDRAFEDPAALHLDRRCEGDRLVVETPYIILAYDGGPFSREGLQIKVKGMDGYCSTWHYGDDQHANLGGTARTLDGADGSTKLDIGVNSTDGWALIDDSSSNLIMAPDDPDLPETLKGADRVLILPRKHQEIDLYFFGYGHRYREAVRDFYRLTGPTPLLPRFALGNWWSRYHRYTADEYLALMDRFEQEGLPFTTAVVDMDWHLTQVDSKYGTGWTGYTWNRDLFPDPAAFLGGLHSRGMKVTLNVHPRDGIRPFEDPYRQVCADMDRDPTGNKAVEFDLTDPKFVEAYFHMHHDLEEQRVDFWWIDWQQGSVSKLVGLDPLWLLNFLHYVDSGRSGRWPMTFSRYAGPGSHRYPIGFSGDTVVSWDSLRFQPYFTATASNIGYGWWSHDIGGHMLGYRDEELEARWYQLGTFSPINRLHSSSSLFNGKEPWNFHQPTRGVMEDFLRLRQALQPYLYTMNWRNAALGKELIEPMYWGDPETAEAYQVPNEYRFGTSLIVAPVTDPMDRDLMRAPAEVWLPEGQWFDFFTGRLYLVNGADGVRFRAWRPLESMPVFAPAGALVPLLADNRSNRTQNPDSLRLLVFPGADGSFTMREDDGHYPQGGDLSAMKTADTTISLDWDKPCLRICAVRGESGLVPASRRWQVVLRGVLPARVQVDGVVCRADYDPDTLSLVVTLPERPVGQDQVLTFPEGLHLADNPVRKDVFDICQSAQIANSLKDRVYDLVCSSGVGALRSLETLEYTRSNGDRQVLSGEFLSALQEVLLRAVC</sequence>
<dbReference type="InterPro" id="IPR017853">
    <property type="entry name" value="GH"/>
</dbReference>
<reference evidence="5 6" key="1">
    <citation type="submission" date="2019-07" db="EMBL/GenBank/DDBJ databases">
        <title>Bifidobacterium asteroides genomes.</title>
        <authorList>
            <person name="Zheng H."/>
        </authorList>
    </citation>
    <scope>NUCLEOTIDE SEQUENCE [LARGE SCALE GENOMIC DNA]</scope>
    <source>
        <strain evidence="5 6">W8111</strain>
    </source>
</reference>
<dbReference type="Gene3D" id="2.60.40.1180">
    <property type="entry name" value="Golgi alpha-mannosidase II"/>
    <property type="match status" value="2"/>
</dbReference>